<reference evidence="2 3" key="2">
    <citation type="submission" date="2018-11" db="EMBL/GenBank/DDBJ databases">
        <authorList>
            <consortium name="Pathogen Informatics"/>
        </authorList>
    </citation>
    <scope>NUCLEOTIDE SEQUENCE [LARGE SCALE GENOMIC DNA]</scope>
</reference>
<proteinExistence type="predicted"/>
<dbReference type="EMBL" id="UZAJ01013054">
    <property type="protein sequence ID" value="VDO65654.1"/>
    <property type="molecule type" value="Genomic_DNA"/>
</dbReference>
<dbReference type="STRING" id="387005.A0A183HRG1"/>
<protein>
    <submittedName>
        <fullName evidence="4">Pecanex-like protein</fullName>
    </submittedName>
</protein>
<reference evidence="4" key="1">
    <citation type="submission" date="2016-06" db="UniProtKB">
        <authorList>
            <consortium name="WormBaseParasite"/>
        </authorList>
    </citation>
    <scope>IDENTIFICATION</scope>
</reference>
<organism evidence="4">
    <name type="scientific">Onchocerca flexuosa</name>
    <dbReference type="NCBI Taxonomy" id="387005"/>
    <lineage>
        <taxon>Eukaryota</taxon>
        <taxon>Metazoa</taxon>
        <taxon>Ecdysozoa</taxon>
        <taxon>Nematoda</taxon>
        <taxon>Chromadorea</taxon>
        <taxon>Rhabditida</taxon>
        <taxon>Spirurina</taxon>
        <taxon>Spiruromorpha</taxon>
        <taxon>Filarioidea</taxon>
        <taxon>Onchocercidae</taxon>
        <taxon>Onchocerca</taxon>
    </lineage>
</organism>
<dbReference type="Proteomes" id="UP000267606">
    <property type="component" value="Unassembled WGS sequence"/>
</dbReference>
<evidence type="ECO:0000256" key="1">
    <source>
        <dbReference type="SAM" id="MobiDB-lite"/>
    </source>
</evidence>
<feature type="region of interest" description="Disordered" evidence="1">
    <location>
        <begin position="1"/>
        <end position="22"/>
    </location>
</feature>
<gene>
    <name evidence="2" type="ORF">OFLC_LOCUS10074</name>
</gene>
<accession>A0A183HRG1</accession>
<dbReference type="WBParaSite" id="OFLC_0001007201-mRNA-1">
    <property type="protein sequence ID" value="OFLC_0001007201-mRNA-1"/>
    <property type="gene ID" value="OFLC_0001007201"/>
</dbReference>
<evidence type="ECO:0000313" key="2">
    <source>
        <dbReference type="EMBL" id="VDO65654.1"/>
    </source>
</evidence>
<evidence type="ECO:0000313" key="4">
    <source>
        <dbReference type="WBParaSite" id="OFLC_0001007201-mRNA-1"/>
    </source>
</evidence>
<feature type="compositionally biased region" description="Polar residues" evidence="1">
    <location>
        <begin position="1"/>
        <end position="14"/>
    </location>
</feature>
<dbReference type="AlphaFoldDB" id="A0A183HRG1"/>
<keyword evidence="3" id="KW-1185">Reference proteome</keyword>
<name>A0A183HRG1_9BILA</name>
<evidence type="ECO:0000313" key="3">
    <source>
        <dbReference type="Proteomes" id="UP000267606"/>
    </source>
</evidence>
<sequence length="238" mass="25780">NSCANKNELSQHAVPSSSSISDLSQDPASISVLNKIFSSPCQRPFHSQFLPESHVAPSVQGVLRVEDLERNFQKESIPGNPSVLPTSIDGFGNFVTNEQLPSNSRQSYLSQTIKGNPLGDPHQQAHLLNKLNKFARLQNGTMDDVARITEDSLTLPSKISLAPTHHLSGIPLNSQASSHPAVPPSFSDVTFHAAFLRSQYEKAAALHTLAANQRSTLASNTQAVDSTVFSLILVMYVQ</sequence>